<evidence type="ECO:0000256" key="2">
    <source>
        <dbReference type="ARBA" id="ARBA00010604"/>
    </source>
</evidence>
<dbReference type="Pfam" id="PF03839">
    <property type="entry name" value="Sec62"/>
    <property type="match status" value="1"/>
</dbReference>
<comment type="similarity">
    <text evidence="2">Belongs to the SEC62 family.</text>
</comment>
<proteinExistence type="inferred from homology"/>
<feature type="coiled-coil region" evidence="11">
    <location>
        <begin position="293"/>
        <end position="320"/>
    </location>
</feature>
<dbReference type="Proteomes" id="UP001054902">
    <property type="component" value="Unassembled WGS sequence"/>
</dbReference>
<evidence type="ECO:0000256" key="9">
    <source>
        <dbReference type="ARBA" id="ARBA00023010"/>
    </source>
</evidence>
<organism evidence="13 14">
    <name type="scientific">Chaetoceros tenuissimus</name>
    <dbReference type="NCBI Taxonomy" id="426638"/>
    <lineage>
        <taxon>Eukaryota</taxon>
        <taxon>Sar</taxon>
        <taxon>Stramenopiles</taxon>
        <taxon>Ochrophyta</taxon>
        <taxon>Bacillariophyta</taxon>
        <taxon>Coscinodiscophyceae</taxon>
        <taxon>Chaetocerotophycidae</taxon>
        <taxon>Chaetocerotales</taxon>
        <taxon>Chaetocerotaceae</taxon>
        <taxon>Chaetoceros</taxon>
    </lineage>
</organism>
<evidence type="ECO:0000256" key="7">
    <source>
        <dbReference type="ARBA" id="ARBA00022927"/>
    </source>
</evidence>
<evidence type="ECO:0000313" key="13">
    <source>
        <dbReference type="EMBL" id="GFH59081.1"/>
    </source>
</evidence>
<accession>A0AAD3D759</accession>
<keyword evidence="5 12" id="KW-0812">Transmembrane</keyword>
<keyword evidence="7" id="KW-0653">Protein transport</keyword>
<reference evidence="13 14" key="1">
    <citation type="journal article" date="2021" name="Sci. Rep.">
        <title>The genome of the diatom Chaetoceros tenuissimus carries an ancient integrated fragment of an extant virus.</title>
        <authorList>
            <person name="Hongo Y."/>
            <person name="Kimura K."/>
            <person name="Takaki Y."/>
            <person name="Yoshida Y."/>
            <person name="Baba S."/>
            <person name="Kobayashi G."/>
            <person name="Nagasaki K."/>
            <person name="Hano T."/>
            <person name="Tomaru Y."/>
        </authorList>
    </citation>
    <scope>NUCLEOTIDE SEQUENCE [LARGE SCALE GENOMIC DNA]</scope>
    <source>
        <strain evidence="13 14">NIES-3715</strain>
    </source>
</reference>
<feature type="transmembrane region" description="Helical" evidence="12">
    <location>
        <begin position="216"/>
        <end position="234"/>
    </location>
</feature>
<gene>
    <name evidence="13" type="ORF">CTEN210_15557</name>
</gene>
<comment type="subcellular location">
    <subcellularLocation>
        <location evidence="1">Endoplasmic reticulum membrane</location>
        <topology evidence="1">Multi-pass membrane protein</topology>
    </subcellularLocation>
</comment>
<feature type="transmembrane region" description="Helical" evidence="12">
    <location>
        <begin position="152"/>
        <end position="181"/>
    </location>
</feature>
<keyword evidence="6" id="KW-0256">Endoplasmic reticulum</keyword>
<evidence type="ECO:0000256" key="4">
    <source>
        <dbReference type="ARBA" id="ARBA00022448"/>
    </source>
</evidence>
<evidence type="ECO:0000256" key="8">
    <source>
        <dbReference type="ARBA" id="ARBA00022989"/>
    </source>
</evidence>
<sequence>MAPAADAVSFYEDEKNLKKLCDFLRSSEGPPVREAIEMDKRVYYLKGEKLVNFMVEPKKGTKWPKDLPKFKTRQEAITICKELCNYQYMHRSIKRGKGDLVISRDREFDESGIFTWIYEGDKSFSHMMTTLLIMGFLFCVCFPIWPNFLKVFAWYMSVSFLLLIFFLVTFRGLIFLFVWILGYDFWFLPNLFDEQLGFVDSFKPLYSFEKTKEGQLMYRIGIAVAFFSFCWWAVTQPSEFDGFVSAQGDFIKDLYAGTLLSDMSQADKENIDKPKMESLEDLLKNLESSDDPEEELLSEEERLEAMMDNLMDTEEDLTDEE</sequence>
<evidence type="ECO:0000256" key="10">
    <source>
        <dbReference type="ARBA" id="ARBA00023136"/>
    </source>
</evidence>
<evidence type="ECO:0000256" key="6">
    <source>
        <dbReference type="ARBA" id="ARBA00022824"/>
    </source>
</evidence>
<keyword evidence="9" id="KW-0811">Translocation</keyword>
<evidence type="ECO:0000256" key="1">
    <source>
        <dbReference type="ARBA" id="ARBA00004477"/>
    </source>
</evidence>
<keyword evidence="11" id="KW-0175">Coiled coil</keyword>
<dbReference type="GO" id="GO:0031204">
    <property type="term" value="P:post-translational protein targeting to membrane, translocation"/>
    <property type="evidence" value="ECO:0007669"/>
    <property type="project" value="TreeGrafter"/>
</dbReference>
<name>A0AAD3D759_9STRA</name>
<dbReference type="EMBL" id="BLLK01000062">
    <property type="protein sequence ID" value="GFH59081.1"/>
    <property type="molecule type" value="Genomic_DNA"/>
</dbReference>
<protein>
    <recommendedName>
        <fullName evidence="3">Translocation protein SEC62</fullName>
    </recommendedName>
</protein>
<evidence type="ECO:0000256" key="11">
    <source>
        <dbReference type="SAM" id="Coils"/>
    </source>
</evidence>
<comment type="caution">
    <text evidence="13">The sequence shown here is derived from an EMBL/GenBank/DDBJ whole genome shotgun (WGS) entry which is preliminary data.</text>
</comment>
<dbReference type="AlphaFoldDB" id="A0AAD3D759"/>
<keyword evidence="4" id="KW-0813">Transport</keyword>
<evidence type="ECO:0000256" key="12">
    <source>
        <dbReference type="SAM" id="Phobius"/>
    </source>
</evidence>
<keyword evidence="8 12" id="KW-1133">Transmembrane helix</keyword>
<dbReference type="PANTHER" id="PTHR12443">
    <property type="entry name" value="TRANSLOCATION PROTEIN SEC62"/>
    <property type="match status" value="1"/>
</dbReference>
<keyword evidence="10 12" id="KW-0472">Membrane</keyword>
<evidence type="ECO:0000256" key="5">
    <source>
        <dbReference type="ARBA" id="ARBA00022692"/>
    </source>
</evidence>
<dbReference type="PANTHER" id="PTHR12443:SF9">
    <property type="entry name" value="TRANSLOCATION PROTEIN SEC62"/>
    <property type="match status" value="1"/>
</dbReference>
<evidence type="ECO:0000256" key="3">
    <source>
        <dbReference type="ARBA" id="ARBA00021257"/>
    </source>
</evidence>
<dbReference type="GO" id="GO:0005789">
    <property type="term" value="C:endoplasmic reticulum membrane"/>
    <property type="evidence" value="ECO:0007669"/>
    <property type="project" value="UniProtKB-SubCell"/>
</dbReference>
<keyword evidence="14" id="KW-1185">Reference proteome</keyword>
<dbReference type="InterPro" id="IPR004728">
    <property type="entry name" value="Sec62"/>
</dbReference>
<evidence type="ECO:0000313" key="14">
    <source>
        <dbReference type="Proteomes" id="UP001054902"/>
    </source>
</evidence>
<feature type="transmembrane region" description="Helical" evidence="12">
    <location>
        <begin position="127"/>
        <end position="146"/>
    </location>
</feature>